<gene>
    <name evidence="8" type="primary">NDAI0A08900</name>
    <name evidence="8" type="ordered locus">NDAI_0A08900</name>
</gene>
<feature type="active site" description="Nucleophile" evidence="6">
    <location>
        <position position="277"/>
    </location>
</feature>
<dbReference type="PANTHER" id="PTHR31121:SF6">
    <property type="entry name" value="ALPHA-1,2 MANNOSYLTRANSFERASE KTR1"/>
    <property type="match status" value="1"/>
</dbReference>
<accession>G0W5F4</accession>
<keyword evidence="4" id="KW-0808">Transferase</keyword>
<reference evidence="8 9" key="1">
    <citation type="journal article" date="2011" name="Proc. Natl. Acad. Sci. U.S.A.">
        <title>Evolutionary erosion of yeast sex chromosomes by mating-type switching accidents.</title>
        <authorList>
            <person name="Gordon J.L."/>
            <person name="Armisen D."/>
            <person name="Proux-Wera E."/>
            <person name="Oheigeartaigh S.S."/>
            <person name="Byrne K.P."/>
            <person name="Wolfe K.H."/>
        </authorList>
    </citation>
    <scope>NUCLEOTIDE SEQUENCE [LARGE SCALE GENOMIC DNA]</scope>
    <source>
        <strain evidence="9">ATCC 10597 / BCRC 20456 / CBS 421 / NBRC 0211 / NRRL Y-12639</strain>
    </source>
</reference>
<keyword evidence="3" id="KW-0328">Glycosyltransferase</keyword>
<dbReference type="KEGG" id="ndi:NDAI_0A08900"/>
<evidence type="ECO:0000256" key="2">
    <source>
        <dbReference type="ARBA" id="ARBA00007677"/>
    </source>
</evidence>
<comment type="similarity">
    <text evidence="2">Belongs to the glycosyltransferase 15 family.</text>
</comment>
<dbReference type="Proteomes" id="UP000000689">
    <property type="component" value="Chromosome 1"/>
</dbReference>
<feature type="transmembrane region" description="Helical" evidence="7">
    <location>
        <begin position="17"/>
        <end position="37"/>
    </location>
</feature>
<sequence>MGKVTFRSLNGKAAKRIAAVALVTTLFVIILNISSTFNKQSSSQSYELKENSLIYTKLKQEPYHGEKPKATFVTLARNKDLSSLLDSIKSMEDRFNHKFQYDWVFLNDDEFTEEFINATSIIVSGTAKYGRIPKEHWSFPEWIDQDKAAAVRKKMKEDKIIYGDSISYRHMCRFESGFFYRHPLLKEYDWYWRVEPQVKFFCDIDYDVFKFMQDNNKKYGFSISMKEYMQTIPTLWDTTKKFLAKNPEFIHPNNMLDFISDDNGESFNRCHFWSNFEIASLDLWRSEAYSKYFKALDEAGGFFYERWGDAPIHSMAAALFLDRDEIHHFGEMGYYHPPYTACPIELDTRVKNKCYCKPEKDFTWQDYSCTLKFYNVNRLKKPQGWAQFSEDEE</sequence>
<evidence type="ECO:0000256" key="5">
    <source>
        <dbReference type="ARBA" id="ARBA00022968"/>
    </source>
</evidence>
<evidence type="ECO:0000256" key="7">
    <source>
        <dbReference type="SAM" id="Phobius"/>
    </source>
</evidence>
<keyword evidence="7" id="KW-0472">Membrane</keyword>
<keyword evidence="7" id="KW-0812">Transmembrane</keyword>
<name>G0W5F4_NAUDC</name>
<evidence type="ECO:0000256" key="6">
    <source>
        <dbReference type="PIRSR" id="PIRSR018153-1"/>
    </source>
</evidence>
<dbReference type="FunFam" id="3.90.550.10:FF:000051">
    <property type="entry name" value="Alpha-1,2-mannosyltransferase (Ktr4)"/>
    <property type="match status" value="1"/>
</dbReference>
<dbReference type="SUPFAM" id="SSF53448">
    <property type="entry name" value="Nucleotide-diphospho-sugar transferases"/>
    <property type="match status" value="1"/>
</dbReference>
<keyword evidence="9" id="KW-1185">Reference proteome</keyword>
<comment type="subcellular location">
    <subcellularLocation>
        <location evidence="1">Membrane</location>
        <topology evidence="1">Single-pass type II membrane protein</topology>
    </subcellularLocation>
</comment>
<dbReference type="GeneID" id="11493932"/>
<dbReference type="HOGENOM" id="CLU_024327_4_1_1"/>
<dbReference type="InterPro" id="IPR002685">
    <property type="entry name" value="Glyco_trans_15"/>
</dbReference>
<protein>
    <recommendedName>
        <fullName evidence="10">Glycosyltransferase family 15 protein</fullName>
    </recommendedName>
</protein>
<dbReference type="GO" id="GO:0016020">
    <property type="term" value="C:membrane"/>
    <property type="evidence" value="ECO:0007669"/>
    <property type="project" value="UniProtKB-SubCell"/>
</dbReference>
<organism evidence="8 9">
    <name type="scientific">Naumovozyma dairenensis (strain ATCC 10597 / BCRC 20456 / CBS 421 / NBRC 0211 / NRRL Y-12639)</name>
    <name type="common">Saccharomyces dairenensis</name>
    <dbReference type="NCBI Taxonomy" id="1071378"/>
    <lineage>
        <taxon>Eukaryota</taxon>
        <taxon>Fungi</taxon>
        <taxon>Dikarya</taxon>
        <taxon>Ascomycota</taxon>
        <taxon>Saccharomycotina</taxon>
        <taxon>Saccharomycetes</taxon>
        <taxon>Saccharomycetales</taxon>
        <taxon>Saccharomycetaceae</taxon>
        <taxon>Naumovozyma</taxon>
    </lineage>
</organism>
<evidence type="ECO:0008006" key="10">
    <source>
        <dbReference type="Google" id="ProtNLM"/>
    </source>
</evidence>
<dbReference type="RefSeq" id="XP_003668285.1">
    <property type="nucleotide sequence ID" value="XM_003668237.1"/>
</dbReference>
<dbReference type="InterPro" id="IPR029044">
    <property type="entry name" value="Nucleotide-diphossugar_trans"/>
</dbReference>
<keyword evidence="5" id="KW-0735">Signal-anchor</keyword>
<dbReference type="GO" id="GO:0006487">
    <property type="term" value="P:protein N-linked glycosylation"/>
    <property type="evidence" value="ECO:0007669"/>
    <property type="project" value="TreeGrafter"/>
</dbReference>
<evidence type="ECO:0000256" key="1">
    <source>
        <dbReference type="ARBA" id="ARBA00004606"/>
    </source>
</evidence>
<dbReference type="PANTHER" id="PTHR31121">
    <property type="entry name" value="ALPHA-1,2 MANNOSYLTRANSFERASE KTR1"/>
    <property type="match status" value="1"/>
</dbReference>
<dbReference type="AlphaFoldDB" id="G0W5F4"/>
<dbReference type="OrthoDB" id="439943at2759"/>
<dbReference type="OMA" id="YCDIHYD"/>
<dbReference type="GO" id="GO:0005794">
    <property type="term" value="C:Golgi apparatus"/>
    <property type="evidence" value="ECO:0007669"/>
    <property type="project" value="TreeGrafter"/>
</dbReference>
<evidence type="ECO:0000256" key="4">
    <source>
        <dbReference type="ARBA" id="ARBA00022679"/>
    </source>
</evidence>
<dbReference type="GO" id="GO:0000032">
    <property type="term" value="P:cell wall mannoprotein biosynthetic process"/>
    <property type="evidence" value="ECO:0007669"/>
    <property type="project" value="TreeGrafter"/>
</dbReference>
<evidence type="ECO:0000256" key="3">
    <source>
        <dbReference type="ARBA" id="ARBA00022676"/>
    </source>
</evidence>
<proteinExistence type="inferred from homology"/>
<dbReference type="PIRSF" id="PIRSF018153">
    <property type="entry name" value="Glyco_trans_15"/>
    <property type="match status" value="1"/>
</dbReference>
<dbReference type="EMBL" id="HE580267">
    <property type="protein sequence ID" value="CCD23042.1"/>
    <property type="molecule type" value="Genomic_DNA"/>
</dbReference>
<dbReference type="Gene3D" id="3.90.550.10">
    <property type="entry name" value="Spore Coat Polysaccharide Biosynthesis Protein SpsA, Chain A"/>
    <property type="match status" value="1"/>
</dbReference>
<evidence type="ECO:0000313" key="9">
    <source>
        <dbReference type="Proteomes" id="UP000000689"/>
    </source>
</evidence>
<dbReference type="eggNOG" id="KOG4472">
    <property type="taxonomic scope" value="Eukaryota"/>
</dbReference>
<keyword evidence="7" id="KW-1133">Transmembrane helix</keyword>
<dbReference type="GO" id="GO:0000026">
    <property type="term" value="F:alpha-1,2-mannosyltransferase activity"/>
    <property type="evidence" value="ECO:0007669"/>
    <property type="project" value="TreeGrafter"/>
</dbReference>
<dbReference type="GO" id="GO:0006493">
    <property type="term" value="P:protein O-linked glycosylation"/>
    <property type="evidence" value="ECO:0007669"/>
    <property type="project" value="TreeGrafter"/>
</dbReference>
<dbReference type="Pfam" id="PF01793">
    <property type="entry name" value="Glyco_transf_15"/>
    <property type="match status" value="1"/>
</dbReference>
<evidence type="ECO:0000313" key="8">
    <source>
        <dbReference type="EMBL" id="CCD23042.1"/>
    </source>
</evidence>